<feature type="binding site" evidence="7">
    <location>
        <position position="112"/>
    </location>
    <ligand>
        <name>tRNA</name>
        <dbReference type="ChEBI" id="CHEBI:17843"/>
    </ligand>
</feature>
<feature type="site" description="Discriminates between blocked and unblocked aminoacyl-tRNA" evidence="7">
    <location>
        <position position="9"/>
    </location>
</feature>
<keyword evidence="12" id="KW-1185">Reference proteome</keyword>
<dbReference type="NCBIfam" id="TIGR00447">
    <property type="entry name" value="pth"/>
    <property type="match status" value="1"/>
</dbReference>
<feature type="region of interest" description="Disordered" evidence="10">
    <location>
        <begin position="185"/>
        <end position="231"/>
    </location>
</feature>
<dbReference type="CDD" id="cd00462">
    <property type="entry name" value="PTH"/>
    <property type="match status" value="1"/>
</dbReference>
<dbReference type="InterPro" id="IPR018171">
    <property type="entry name" value="Pept_tRNA_hydro_CS"/>
</dbReference>
<keyword evidence="3 7" id="KW-0378">Hydrolase</keyword>
<dbReference type="GO" id="GO:0000049">
    <property type="term" value="F:tRNA binding"/>
    <property type="evidence" value="ECO:0007669"/>
    <property type="project" value="UniProtKB-UniRule"/>
</dbReference>
<evidence type="ECO:0000256" key="7">
    <source>
        <dbReference type="HAMAP-Rule" id="MF_00083"/>
    </source>
</evidence>
<evidence type="ECO:0000256" key="3">
    <source>
        <dbReference type="ARBA" id="ARBA00022801"/>
    </source>
</evidence>
<name>E0TD91_PARBH</name>
<evidence type="ECO:0000256" key="8">
    <source>
        <dbReference type="RuleBase" id="RU000673"/>
    </source>
</evidence>
<feature type="active site" description="Proton acceptor" evidence="7">
    <location>
        <position position="19"/>
    </location>
</feature>
<keyword evidence="2 7" id="KW-0820">tRNA-binding</keyword>
<evidence type="ECO:0000313" key="11">
    <source>
        <dbReference type="EMBL" id="ADM09914.1"/>
    </source>
</evidence>
<dbReference type="GO" id="GO:0006515">
    <property type="term" value="P:protein quality control for misfolded or incompletely synthesized proteins"/>
    <property type="evidence" value="ECO:0007669"/>
    <property type="project" value="UniProtKB-UniRule"/>
</dbReference>
<feature type="site" description="Stabilizes the basic form of H active site to accept a proton" evidence="7">
    <location>
        <position position="91"/>
    </location>
</feature>
<keyword evidence="4 7" id="KW-0694">RNA-binding</keyword>
<evidence type="ECO:0000256" key="10">
    <source>
        <dbReference type="SAM" id="MobiDB-lite"/>
    </source>
</evidence>
<evidence type="ECO:0000313" key="12">
    <source>
        <dbReference type="Proteomes" id="UP000001302"/>
    </source>
</evidence>
<gene>
    <name evidence="7" type="primary">pth</name>
    <name evidence="11" type="ordered locus">PB2503_09304</name>
</gene>
<dbReference type="Pfam" id="PF01195">
    <property type="entry name" value="Pept_tRNA_hydro"/>
    <property type="match status" value="1"/>
</dbReference>
<dbReference type="HAMAP" id="MF_00083">
    <property type="entry name" value="Pept_tRNA_hydro_bact"/>
    <property type="match status" value="1"/>
</dbReference>
<dbReference type="EC" id="3.1.1.29" evidence="1 7"/>
<feature type="binding site" evidence="7">
    <location>
        <position position="64"/>
    </location>
    <ligand>
        <name>tRNA</name>
        <dbReference type="ChEBI" id="CHEBI:17843"/>
    </ligand>
</feature>
<dbReference type="GO" id="GO:0004045">
    <property type="term" value="F:peptidyl-tRNA hydrolase activity"/>
    <property type="evidence" value="ECO:0007669"/>
    <property type="project" value="UniProtKB-UniRule"/>
</dbReference>
<evidence type="ECO:0000256" key="4">
    <source>
        <dbReference type="ARBA" id="ARBA00022884"/>
    </source>
</evidence>
<dbReference type="OrthoDB" id="9800507at2"/>
<comment type="catalytic activity">
    <reaction evidence="7 8">
        <text>an N-acyl-L-alpha-aminoacyl-tRNA + H2O = an N-acyl-L-amino acid + a tRNA + H(+)</text>
        <dbReference type="Rhea" id="RHEA:54448"/>
        <dbReference type="Rhea" id="RHEA-COMP:10123"/>
        <dbReference type="Rhea" id="RHEA-COMP:13883"/>
        <dbReference type="ChEBI" id="CHEBI:15377"/>
        <dbReference type="ChEBI" id="CHEBI:15378"/>
        <dbReference type="ChEBI" id="CHEBI:59874"/>
        <dbReference type="ChEBI" id="CHEBI:78442"/>
        <dbReference type="ChEBI" id="CHEBI:138191"/>
        <dbReference type="EC" id="3.1.1.29"/>
    </reaction>
</comment>
<protein>
    <recommendedName>
        <fullName evidence="6 7">Peptidyl-tRNA hydrolase</fullName>
        <shortName evidence="7">Pth</shortName>
        <ecNumber evidence="1 7">3.1.1.29</ecNumber>
    </recommendedName>
</protein>
<sequence>MILLIGLGNPGAQYAQNRHNAGFHAVEEIHGAHDFGPERSKFRGALAEGRVGSCRAFTLRPDTYYNDSGTAVLAASQFYKIPLDDIIVFHDEIDLAPGKVRVKKGGGLAGNNGLRSIAAHLGPDFWRVRIGIGHPGHKDKVMPYVLGNFSKAERTDYYDDLLERMARSLPLLMPRDEAAVGRFQSAVMQPPAAPKPREGDDPPPAATPPTSRNRPSAPASPFDALKSLKGD</sequence>
<dbReference type="PANTHER" id="PTHR17224:SF1">
    <property type="entry name" value="PEPTIDYL-TRNA HYDROLASE"/>
    <property type="match status" value="1"/>
</dbReference>
<proteinExistence type="inferred from homology"/>
<accession>E0TD91</accession>
<dbReference type="PANTHER" id="PTHR17224">
    <property type="entry name" value="PEPTIDYL-TRNA HYDROLASE"/>
    <property type="match status" value="1"/>
</dbReference>
<dbReference type="InterPro" id="IPR001328">
    <property type="entry name" value="Pept_tRNA_hydro"/>
</dbReference>
<dbReference type="EMBL" id="CP002156">
    <property type="protein sequence ID" value="ADM09914.1"/>
    <property type="molecule type" value="Genomic_DNA"/>
</dbReference>
<evidence type="ECO:0000256" key="9">
    <source>
        <dbReference type="RuleBase" id="RU004320"/>
    </source>
</evidence>
<evidence type="ECO:0000256" key="6">
    <source>
        <dbReference type="ARBA" id="ARBA00050038"/>
    </source>
</evidence>
<dbReference type="STRING" id="314260.PB2503_09304"/>
<dbReference type="Gene3D" id="3.40.50.1470">
    <property type="entry name" value="Peptidyl-tRNA hydrolase"/>
    <property type="match status" value="1"/>
</dbReference>
<dbReference type="InterPro" id="IPR036416">
    <property type="entry name" value="Pept_tRNA_hydro_sf"/>
</dbReference>
<dbReference type="Proteomes" id="UP000001302">
    <property type="component" value="Chromosome"/>
</dbReference>
<feature type="binding site" evidence="7">
    <location>
        <position position="14"/>
    </location>
    <ligand>
        <name>tRNA</name>
        <dbReference type="ChEBI" id="CHEBI:17843"/>
    </ligand>
</feature>
<comment type="function">
    <text evidence="7">Catalyzes the release of premature peptidyl moieties from peptidyl-tRNA molecules trapped in stalled 50S ribosomal subunits, and thus maintains levels of free tRNAs and 50S ribosomes.</text>
</comment>
<dbReference type="RefSeq" id="WP_013300888.1">
    <property type="nucleotide sequence ID" value="NC_014414.1"/>
</dbReference>
<evidence type="ECO:0000256" key="1">
    <source>
        <dbReference type="ARBA" id="ARBA00013260"/>
    </source>
</evidence>
<keyword evidence="7" id="KW-0963">Cytoplasm</keyword>
<dbReference type="eggNOG" id="COG0193">
    <property type="taxonomic scope" value="Bacteria"/>
</dbReference>
<dbReference type="GO" id="GO:0072344">
    <property type="term" value="P:rescue of stalled ribosome"/>
    <property type="evidence" value="ECO:0007669"/>
    <property type="project" value="UniProtKB-UniRule"/>
</dbReference>
<evidence type="ECO:0000256" key="5">
    <source>
        <dbReference type="ARBA" id="ARBA00038063"/>
    </source>
</evidence>
<comment type="similarity">
    <text evidence="5 7 9">Belongs to the PTH family.</text>
</comment>
<reference evidence="11 12" key="2">
    <citation type="journal article" date="2011" name="J. Bacteriol.">
        <title>Complete genome sequence of strain HTCC2503T of Parvularcula bermudensis, the type species of the order "Parvularculales" in the class Alphaproteobacteria.</title>
        <authorList>
            <person name="Oh H.M."/>
            <person name="Kang I."/>
            <person name="Vergin K.L."/>
            <person name="Kang D."/>
            <person name="Rhee K.H."/>
            <person name="Giovannoni S.J."/>
            <person name="Cho J.C."/>
        </authorList>
    </citation>
    <scope>NUCLEOTIDE SEQUENCE [LARGE SCALE GENOMIC DNA]</scope>
    <source>
        <strain evidence="12">ATCC BAA-594 / HTCC2503 / KCTC 12087</strain>
    </source>
</reference>
<comment type="subcellular location">
    <subcellularLocation>
        <location evidence="7">Cytoplasm</location>
    </subcellularLocation>
</comment>
<dbReference type="PROSITE" id="PS01195">
    <property type="entry name" value="PEPT_TRNA_HYDROL_1"/>
    <property type="match status" value="1"/>
</dbReference>
<comment type="function">
    <text evidence="7">Hydrolyzes ribosome-free peptidyl-tRNAs (with 1 or more amino acids incorporated), which drop off the ribosome during protein synthesis, or as a result of ribosome stalling.</text>
</comment>
<evidence type="ECO:0000256" key="2">
    <source>
        <dbReference type="ARBA" id="ARBA00022555"/>
    </source>
</evidence>
<comment type="subunit">
    <text evidence="7">Monomer.</text>
</comment>
<reference evidence="12" key="1">
    <citation type="submission" date="2010-08" db="EMBL/GenBank/DDBJ databases">
        <title>Genome sequence of Parvularcula bermudensis HTCC2503.</title>
        <authorList>
            <person name="Kang D.-M."/>
            <person name="Oh H.-M."/>
            <person name="Cho J.-C."/>
        </authorList>
    </citation>
    <scope>NUCLEOTIDE SEQUENCE [LARGE SCALE GENOMIC DNA]</scope>
    <source>
        <strain evidence="12">ATCC BAA-594 / HTCC2503 / KCTC 12087</strain>
    </source>
</reference>
<dbReference type="KEGG" id="pbr:PB2503_09304"/>
<dbReference type="GO" id="GO:0005737">
    <property type="term" value="C:cytoplasm"/>
    <property type="evidence" value="ECO:0007669"/>
    <property type="project" value="UniProtKB-SubCell"/>
</dbReference>
<feature type="binding site" evidence="7">
    <location>
        <position position="66"/>
    </location>
    <ligand>
        <name>tRNA</name>
        <dbReference type="ChEBI" id="CHEBI:17843"/>
    </ligand>
</feature>
<dbReference type="AlphaFoldDB" id="E0TD91"/>
<dbReference type="SUPFAM" id="SSF53178">
    <property type="entry name" value="Peptidyl-tRNA hydrolase-like"/>
    <property type="match status" value="1"/>
</dbReference>
<organism evidence="11 12">
    <name type="scientific">Parvularcula bermudensis (strain ATCC BAA-594 / HTCC2503 / KCTC 12087)</name>
    <dbReference type="NCBI Taxonomy" id="314260"/>
    <lineage>
        <taxon>Bacteria</taxon>
        <taxon>Pseudomonadati</taxon>
        <taxon>Pseudomonadota</taxon>
        <taxon>Alphaproteobacteria</taxon>
        <taxon>Parvularculales</taxon>
        <taxon>Parvularculaceae</taxon>
        <taxon>Parvularcula</taxon>
    </lineage>
</organism>
<dbReference type="HOGENOM" id="CLU_062456_1_0_5"/>